<organism evidence="2">
    <name type="scientific">Aspergillus niger</name>
    <dbReference type="NCBI Taxonomy" id="5061"/>
    <lineage>
        <taxon>Eukaryota</taxon>
        <taxon>Fungi</taxon>
        <taxon>Dikarya</taxon>
        <taxon>Ascomycota</taxon>
        <taxon>Pezizomycotina</taxon>
        <taxon>Eurotiomycetes</taxon>
        <taxon>Eurotiomycetidae</taxon>
        <taxon>Eurotiales</taxon>
        <taxon>Aspergillaceae</taxon>
        <taxon>Aspergillus</taxon>
        <taxon>Aspergillus subgen. Circumdati</taxon>
    </lineage>
</organism>
<name>A0AAJ8E1T5_ASPNG</name>
<sequence length="294" mass="32156">MKEWLDRARHRCKEGKAGEVREEDLGEEEEFRRGDREGKEGGANLVPTNQVSTRRKVLICSCMSKVELVTNRCFFHCSTTPSDCLRRSVPDPPASSPRPTHGTSSGGYLTGQQASGGNLAVVVPAAVRIPAVDRLFSRQNRPRQSGSVMGHVGQPSGSGQTAPLGQHYKDAESVDELHRREVSTAWQIGISPFRRDSLSFYPALSRGWDIFVPSDVWELRGVKATIITVGRRKGCRQRPPTRAGPLFADLCLFQQSNGAPHWLMGMVMRPGRKASQQGTNDGGATASDSTDRSG</sequence>
<proteinExistence type="predicted"/>
<reference evidence="2" key="1">
    <citation type="submission" date="2025-02" db="EMBL/GenBank/DDBJ databases">
        <authorList>
            <consortium name="NCBI Genome Project"/>
        </authorList>
    </citation>
    <scope>NUCLEOTIDE SEQUENCE</scope>
</reference>
<feature type="compositionally biased region" description="Basic and acidic residues" evidence="1">
    <location>
        <begin position="30"/>
        <end position="40"/>
    </location>
</feature>
<feature type="region of interest" description="Disordered" evidence="1">
    <location>
        <begin position="83"/>
        <end position="111"/>
    </location>
</feature>
<accession>A0AAJ8E1T5</accession>
<protein>
    <submittedName>
        <fullName evidence="2">Uncharacterized protein</fullName>
    </submittedName>
</protein>
<evidence type="ECO:0000313" key="2">
    <source>
        <dbReference type="RefSeq" id="XP_059604278.1"/>
    </source>
</evidence>
<reference evidence="2" key="2">
    <citation type="submission" date="2025-08" db="UniProtKB">
        <authorList>
            <consortium name="RefSeq"/>
        </authorList>
    </citation>
    <scope>IDENTIFICATION</scope>
</reference>
<feature type="region of interest" description="Disordered" evidence="1">
    <location>
        <begin position="272"/>
        <end position="294"/>
    </location>
</feature>
<feature type="compositionally biased region" description="Polar residues" evidence="1">
    <location>
        <begin position="137"/>
        <end position="147"/>
    </location>
</feature>
<feature type="region of interest" description="Disordered" evidence="1">
    <location>
        <begin position="1"/>
        <end position="48"/>
    </location>
</feature>
<dbReference type="AlphaFoldDB" id="A0AAJ8E1T5"/>
<feature type="region of interest" description="Disordered" evidence="1">
    <location>
        <begin position="136"/>
        <end position="165"/>
    </location>
</feature>
<gene>
    <name evidence="2" type="ORF">An11g01670</name>
</gene>
<dbReference type="RefSeq" id="XP_059604278.1">
    <property type="nucleotide sequence ID" value="XM_059750077.1"/>
</dbReference>
<evidence type="ECO:0000256" key="1">
    <source>
        <dbReference type="SAM" id="MobiDB-lite"/>
    </source>
</evidence>
<dbReference type="KEGG" id="ang:An11g01670"/>
<dbReference type="GeneID" id="84592204"/>
<dbReference type="VEuPathDB" id="FungiDB:An11g01670"/>